<proteinExistence type="predicted"/>
<evidence type="ECO:0000313" key="1">
    <source>
        <dbReference type="EMBL" id="JAH83393.1"/>
    </source>
</evidence>
<name>A0A0E9W1N3_ANGAN</name>
<dbReference type="EMBL" id="GBXM01025184">
    <property type="protein sequence ID" value="JAH83393.1"/>
    <property type="molecule type" value="Transcribed_RNA"/>
</dbReference>
<reference evidence="1" key="1">
    <citation type="submission" date="2014-11" db="EMBL/GenBank/DDBJ databases">
        <authorList>
            <person name="Amaro Gonzalez C."/>
        </authorList>
    </citation>
    <scope>NUCLEOTIDE SEQUENCE</scope>
</reference>
<accession>A0A0E9W1N3</accession>
<protein>
    <submittedName>
        <fullName evidence="1">Uncharacterized protein</fullName>
    </submittedName>
</protein>
<organism evidence="1">
    <name type="scientific">Anguilla anguilla</name>
    <name type="common">European freshwater eel</name>
    <name type="synonym">Muraena anguilla</name>
    <dbReference type="NCBI Taxonomy" id="7936"/>
    <lineage>
        <taxon>Eukaryota</taxon>
        <taxon>Metazoa</taxon>
        <taxon>Chordata</taxon>
        <taxon>Craniata</taxon>
        <taxon>Vertebrata</taxon>
        <taxon>Euteleostomi</taxon>
        <taxon>Actinopterygii</taxon>
        <taxon>Neopterygii</taxon>
        <taxon>Teleostei</taxon>
        <taxon>Anguilliformes</taxon>
        <taxon>Anguillidae</taxon>
        <taxon>Anguilla</taxon>
    </lineage>
</organism>
<sequence>MTPTGQMCCTTNSVYFQSALLLWPVSHLHLQYHDGVNMFILSK</sequence>
<reference evidence="1" key="2">
    <citation type="journal article" date="2015" name="Fish Shellfish Immunol.">
        <title>Early steps in the European eel (Anguilla anguilla)-Vibrio vulnificus interaction in the gills: Role of the RtxA13 toxin.</title>
        <authorList>
            <person name="Callol A."/>
            <person name="Pajuelo D."/>
            <person name="Ebbesson L."/>
            <person name="Teles M."/>
            <person name="MacKenzie S."/>
            <person name="Amaro C."/>
        </authorList>
    </citation>
    <scope>NUCLEOTIDE SEQUENCE</scope>
</reference>
<dbReference type="AlphaFoldDB" id="A0A0E9W1N3"/>